<dbReference type="PRINTS" id="PR00335">
    <property type="entry name" value="KUPTAKETRKA"/>
</dbReference>
<keyword evidence="10" id="KW-1185">Reference proteome</keyword>
<feature type="domain" description="RCK C-terminal" evidence="8">
    <location>
        <begin position="362"/>
        <end position="443"/>
    </location>
</feature>
<feature type="domain" description="RCK C-terminal" evidence="8">
    <location>
        <begin position="139"/>
        <end position="220"/>
    </location>
</feature>
<dbReference type="InterPro" id="IPR036291">
    <property type="entry name" value="NAD(P)-bd_dom_sf"/>
</dbReference>
<dbReference type="NCBIfam" id="NF007039">
    <property type="entry name" value="PRK09496.3-2"/>
    <property type="match status" value="1"/>
</dbReference>
<keyword evidence="4" id="KW-0630">Potassium</keyword>
<dbReference type="RefSeq" id="WP_310919159.1">
    <property type="nucleotide sequence ID" value="NZ_JAMQON010000002.1"/>
</dbReference>
<evidence type="ECO:0000256" key="1">
    <source>
        <dbReference type="ARBA" id="ARBA00003660"/>
    </source>
</evidence>
<sequence>MYVVIVGAGEVGSTIAASLADTHEVAVIDIDGQRVEELMYETDILGVAGDGADLETLEDANVRNADILIASTDDDETNIVTCGTANTVTDVFTISRVKSAKFLRTWQQSSRAFGVDHMVATNLLTAETISRVVGMPAAHDVETFADGTVQMAEFEIPAESPIAGQTVREADRYESLTFAALIRGDDVVIPTGETELRPADDVVVIGSPESVHTFANEISPGVEGVRNVLVVGGSDIGYHTARLLQERGLKPRLIERDHDRARELAEDLPGTTVLESDATDREFLEREHVEDVDIVVSTLDNDEKNLLASLLAKRLGAERAVAVVDSGEYVKLFEAVGVDVAVNPREATAEEITRFTREHQAENVAIIESDRAEVLEIEIDGDSTLADRPIRESVANLPEGVVIGAITRDGELVIPRGDTVIERGDHVVVFVDTDVLEAASSQL</sequence>
<comment type="caution">
    <text evidence="9">The sequence shown here is derived from an EMBL/GenBank/DDBJ whole genome shotgun (WGS) entry which is preliminary data.</text>
</comment>
<feature type="domain" description="RCK N-terminal" evidence="7">
    <location>
        <begin position="1"/>
        <end position="119"/>
    </location>
</feature>
<evidence type="ECO:0000256" key="5">
    <source>
        <dbReference type="ARBA" id="ARBA00023027"/>
    </source>
</evidence>
<dbReference type="SUPFAM" id="SSF51735">
    <property type="entry name" value="NAD(P)-binding Rossmann-fold domains"/>
    <property type="match status" value="2"/>
</dbReference>
<dbReference type="Gene3D" id="3.40.50.720">
    <property type="entry name" value="NAD(P)-binding Rossmann-like Domain"/>
    <property type="match status" value="2"/>
</dbReference>
<dbReference type="Proteomes" id="UP001259659">
    <property type="component" value="Unassembled WGS sequence"/>
</dbReference>
<feature type="domain" description="RCK N-terminal" evidence="7">
    <location>
        <begin position="225"/>
        <end position="342"/>
    </location>
</feature>
<dbReference type="Pfam" id="PF02254">
    <property type="entry name" value="TrkA_N"/>
    <property type="match status" value="2"/>
</dbReference>
<dbReference type="InterPro" id="IPR006036">
    <property type="entry name" value="K_uptake_TrkA"/>
</dbReference>
<gene>
    <name evidence="9" type="primary">trkA</name>
    <name evidence="9" type="ORF">NDI56_09100</name>
</gene>
<dbReference type="NCBIfam" id="NF007031">
    <property type="entry name" value="PRK09496.1-2"/>
    <property type="match status" value="1"/>
</dbReference>
<evidence type="ECO:0000256" key="4">
    <source>
        <dbReference type="ARBA" id="ARBA00022958"/>
    </source>
</evidence>
<proteinExistence type="predicted"/>
<dbReference type="SUPFAM" id="SSF116726">
    <property type="entry name" value="TrkA C-terminal domain-like"/>
    <property type="match status" value="2"/>
</dbReference>
<evidence type="ECO:0000256" key="2">
    <source>
        <dbReference type="ARBA" id="ARBA00022448"/>
    </source>
</evidence>
<dbReference type="Pfam" id="PF02080">
    <property type="entry name" value="TrkA_C"/>
    <property type="match status" value="2"/>
</dbReference>
<dbReference type="EMBL" id="JAMQON010000002">
    <property type="protein sequence ID" value="MDS0259548.1"/>
    <property type="molecule type" value="Genomic_DNA"/>
</dbReference>
<evidence type="ECO:0000313" key="9">
    <source>
        <dbReference type="EMBL" id="MDS0259548.1"/>
    </source>
</evidence>
<evidence type="ECO:0000259" key="7">
    <source>
        <dbReference type="PROSITE" id="PS51201"/>
    </source>
</evidence>
<keyword evidence="5" id="KW-0520">NAD</keyword>
<comment type="function">
    <text evidence="1">Part of a potassium transport system.</text>
</comment>
<dbReference type="Gene3D" id="3.30.70.1450">
    <property type="entry name" value="Regulator of K+ conductance, C-terminal domain"/>
    <property type="match status" value="2"/>
</dbReference>
<dbReference type="NCBIfam" id="NF007034">
    <property type="entry name" value="PRK09496.2-1"/>
    <property type="match status" value="1"/>
</dbReference>
<evidence type="ECO:0000256" key="6">
    <source>
        <dbReference type="ARBA" id="ARBA00023065"/>
    </source>
</evidence>
<evidence type="ECO:0000259" key="8">
    <source>
        <dbReference type="PROSITE" id="PS51202"/>
    </source>
</evidence>
<accession>A0ABU2FCA1</accession>
<dbReference type="InterPro" id="IPR036721">
    <property type="entry name" value="RCK_C_sf"/>
</dbReference>
<keyword evidence="3" id="KW-0633">Potassium transport</keyword>
<dbReference type="InterPro" id="IPR006037">
    <property type="entry name" value="RCK_C"/>
</dbReference>
<dbReference type="PANTHER" id="PTHR43833:SF5">
    <property type="entry name" value="TRK SYSTEM POTASSIUM UPTAKE PROTEIN TRKA"/>
    <property type="match status" value="1"/>
</dbReference>
<keyword evidence="2" id="KW-0813">Transport</keyword>
<dbReference type="PANTHER" id="PTHR43833">
    <property type="entry name" value="POTASSIUM CHANNEL PROTEIN 2-RELATED-RELATED"/>
    <property type="match status" value="1"/>
</dbReference>
<evidence type="ECO:0000256" key="3">
    <source>
        <dbReference type="ARBA" id="ARBA00022538"/>
    </source>
</evidence>
<name>A0ABU2FCA1_9EURY</name>
<dbReference type="InterPro" id="IPR050721">
    <property type="entry name" value="Trk_Ktr_HKT_K-transport"/>
</dbReference>
<evidence type="ECO:0000313" key="10">
    <source>
        <dbReference type="Proteomes" id="UP001259659"/>
    </source>
</evidence>
<dbReference type="InterPro" id="IPR003148">
    <property type="entry name" value="RCK_N"/>
</dbReference>
<reference evidence="9 10" key="1">
    <citation type="submission" date="2022-06" db="EMBL/GenBank/DDBJ databases">
        <title>Haloarcula sp. a new haloarchaeum isolate from saline soil.</title>
        <authorList>
            <person name="Strakova D."/>
            <person name="Galisteo C."/>
            <person name="Sanchez-Porro C."/>
            <person name="Ventosa A."/>
        </authorList>
    </citation>
    <scope>NUCLEOTIDE SEQUENCE [LARGE SCALE GENOMIC DNA]</scope>
    <source>
        <strain evidence="9 10">S1CR25-12</strain>
    </source>
</reference>
<dbReference type="PROSITE" id="PS51201">
    <property type="entry name" value="RCK_N"/>
    <property type="match status" value="2"/>
</dbReference>
<protein>
    <submittedName>
        <fullName evidence="9">Trk system potassium transporter TrkA</fullName>
    </submittedName>
</protein>
<dbReference type="PROSITE" id="PS51202">
    <property type="entry name" value="RCK_C"/>
    <property type="match status" value="2"/>
</dbReference>
<organism evidence="9 10">
    <name type="scientific">Haloarcula saliterrae</name>
    <dbReference type="NCBI Taxonomy" id="2950534"/>
    <lineage>
        <taxon>Archaea</taxon>
        <taxon>Methanobacteriati</taxon>
        <taxon>Methanobacteriota</taxon>
        <taxon>Stenosarchaea group</taxon>
        <taxon>Halobacteria</taxon>
        <taxon>Halobacteriales</taxon>
        <taxon>Haloarculaceae</taxon>
        <taxon>Haloarcula</taxon>
    </lineage>
</organism>
<keyword evidence="6" id="KW-0406">Ion transport</keyword>